<dbReference type="Pfam" id="PF00620">
    <property type="entry name" value="RhoGAP"/>
    <property type="match status" value="1"/>
</dbReference>
<accession>A0A4W5KEX6</accession>
<evidence type="ECO:0000313" key="3">
    <source>
        <dbReference type="Proteomes" id="UP000314982"/>
    </source>
</evidence>
<reference evidence="2" key="2">
    <citation type="submission" date="2025-08" db="UniProtKB">
        <authorList>
            <consortium name="Ensembl"/>
        </authorList>
    </citation>
    <scope>IDENTIFICATION</scope>
</reference>
<dbReference type="InterPro" id="IPR000198">
    <property type="entry name" value="RhoGAP_dom"/>
</dbReference>
<dbReference type="GeneTree" id="ENSGT00950000183033"/>
<evidence type="ECO:0000313" key="2">
    <source>
        <dbReference type="Ensembl" id="ENSHHUP00000009045.1"/>
    </source>
</evidence>
<protein>
    <recommendedName>
        <fullName evidence="1">Rho-GAP domain-containing protein</fullName>
    </recommendedName>
</protein>
<keyword evidence="3" id="KW-1185">Reference proteome</keyword>
<reference evidence="3" key="1">
    <citation type="submission" date="2018-06" db="EMBL/GenBank/DDBJ databases">
        <title>Genome assembly of Danube salmon.</title>
        <authorList>
            <person name="Macqueen D.J."/>
            <person name="Gundappa M.K."/>
        </authorList>
    </citation>
    <scope>NUCLEOTIDE SEQUENCE [LARGE SCALE GENOMIC DNA]</scope>
</reference>
<name>A0A4W5KEX6_9TELE</name>
<dbReference type="PANTHER" id="PTHR15904:SF18">
    <property type="entry name" value="PROTEIN FAM13A"/>
    <property type="match status" value="1"/>
</dbReference>
<dbReference type="Ensembl" id="ENSHHUT00000009318.1">
    <property type="protein sequence ID" value="ENSHHUP00000009045.1"/>
    <property type="gene ID" value="ENSHHUG00000005518.1"/>
</dbReference>
<dbReference type="InterPro" id="IPR008936">
    <property type="entry name" value="Rho_GTPase_activation_prot"/>
</dbReference>
<dbReference type="SUPFAM" id="SSF48350">
    <property type="entry name" value="GTPase activation domain, GAP"/>
    <property type="match status" value="1"/>
</dbReference>
<dbReference type="InterPro" id="IPR039102">
    <property type="entry name" value="FAM13"/>
</dbReference>
<reference evidence="2" key="3">
    <citation type="submission" date="2025-09" db="UniProtKB">
        <authorList>
            <consortium name="Ensembl"/>
        </authorList>
    </citation>
    <scope>IDENTIFICATION</scope>
</reference>
<dbReference type="GO" id="GO:0007165">
    <property type="term" value="P:signal transduction"/>
    <property type="evidence" value="ECO:0007669"/>
    <property type="project" value="InterPro"/>
</dbReference>
<proteinExistence type="predicted"/>
<dbReference type="STRING" id="62062.ENSHHUP00000009045"/>
<evidence type="ECO:0000259" key="1">
    <source>
        <dbReference type="PROSITE" id="PS50238"/>
    </source>
</evidence>
<dbReference type="PROSITE" id="PS50238">
    <property type="entry name" value="RHOGAP"/>
    <property type="match status" value="1"/>
</dbReference>
<dbReference type="Proteomes" id="UP000314982">
    <property type="component" value="Unassembled WGS sequence"/>
</dbReference>
<feature type="domain" description="Rho-GAP" evidence="1">
    <location>
        <begin position="64"/>
        <end position="231"/>
    </location>
</feature>
<dbReference type="PANTHER" id="PTHR15904">
    <property type="entry name" value="FAM13"/>
    <property type="match status" value="1"/>
</dbReference>
<dbReference type="Gene3D" id="1.10.555.10">
    <property type="entry name" value="Rho GTPase activation protein"/>
    <property type="match status" value="1"/>
</dbReference>
<sequence length="231" mass="25962">MAVPTVPVVPFADYCSLLCSFLQHNKAAVQIKQDMKKMAQLPMLRGTSRGPRGVEARGGRLFGVSLLELRELGLVKDGVPLVVRSMVEFLREHGELRRLEGLFRVNGNVRAVEGLKQRLENCEDVDFLVEADVCTVASLFKQYLRDLPEGLVDSTVQPALIQQHQDGKNYDGTQGSILCPPERVLLHQLPDVHYSLLQYLCLFLTQVDQHHRENRMTALNLATVFGPNVFQ</sequence>
<dbReference type="AlphaFoldDB" id="A0A4W5KEX6"/>
<dbReference type="SMART" id="SM00324">
    <property type="entry name" value="RhoGAP"/>
    <property type="match status" value="1"/>
</dbReference>
<organism evidence="2 3">
    <name type="scientific">Hucho hucho</name>
    <name type="common">huchen</name>
    <dbReference type="NCBI Taxonomy" id="62062"/>
    <lineage>
        <taxon>Eukaryota</taxon>
        <taxon>Metazoa</taxon>
        <taxon>Chordata</taxon>
        <taxon>Craniata</taxon>
        <taxon>Vertebrata</taxon>
        <taxon>Euteleostomi</taxon>
        <taxon>Actinopterygii</taxon>
        <taxon>Neopterygii</taxon>
        <taxon>Teleostei</taxon>
        <taxon>Protacanthopterygii</taxon>
        <taxon>Salmoniformes</taxon>
        <taxon>Salmonidae</taxon>
        <taxon>Salmoninae</taxon>
        <taxon>Hucho</taxon>
    </lineage>
</organism>